<dbReference type="CDD" id="cd12107">
    <property type="entry name" value="Hemerythrin"/>
    <property type="match status" value="1"/>
</dbReference>
<dbReference type="NCBIfam" id="NF002007">
    <property type="entry name" value="PRK00808.1"/>
    <property type="match status" value="1"/>
</dbReference>
<dbReference type="OrthoDB" id="1122424at2"/>
<evidence type="ECO:0000256" key="4">
    <source>
        <dbReference type="ARBA" id="ARBA00023004"/>
    </source>
</evidence>
<keyword evidence="2" id="KW-0813">Transport</keyword>
<dbReference type="Pfam" id="PF01814">
    <property type="entry name" value="Hemerythrin"/>
    <property type="match status" value="1"/>
</dbReference>
<dbReference type="AlphaFoldDB" id="A0A1R4H1Q8"/>
<dbReference type="SUPFAM" id="SSF47188">
    <property type="entry name" value="Hemerythrin-like"/>
    <property type="match status" value="1"/>
</dbReference>
<reference evidence="7" key="1">
    <citation type="submission" date="2017-02" db="EMBL/GenBank/DDBJ databases">
        <authorList>
            <person name="Daims H."/>
        </authorList>
    </citation>
    <scope>NUCLEOTIDE SEQUENCE [LARGE SCALE GENOMIC DNA]</scope>
</reference>
<dbReference type="PROSITE" id="PS00550">
    <property type="entry name" value="HEMERYTHRINS"/>
    <property type="match status" value="1"/>
</dbReference>
<keyword evidence="3" id="KW-0479">Metal-binding</keyword>
<comment type="similarity">
    <text evidence="1">Belongs to the hemerythrin family.</text>
</comment>
<dbReference type="PANTHER" id="PTHR37164">
    <property type="entry name" value="BACTERIOHEMERYTHRIN"/>
    <property type="match status" value="1"/>
</dbReference>
<dbReference type="GO" id="GO:0046872">
    <property type="term" value="F:metal ion binding"/>
    <property type="evidence" value="ECO:0007669"/>
    <property type="project" value="UniProtKB-KW"/>
</dbReference>
<keyword evidence="7" id="KW-1185">Reference proteome</keyword>
<dbReference type="InterPro" id="IPR012312">
    <property type="entry name" value="Hemerythrin-like"/>
</dbReference>
<dbReference type="InterPro" id="IPR012827">
    <property type="entry name" value="Hemerythrin_metal-bd"/>
</dbReference>
<evidence type="ECO:0000313" key="6">
    <source>
        <dbReference type="EMBL" id="SJM90194.1"/>
    </source>
</evidence>
<dbReference type="EMBL" id="FUKJ01000059">
    <property type="protein sequence ID" value="SJM90194.1"/>
    <property type="molecule type" value="Genomic_DNA"/>
</dbReference>
<keyword evidence="4" id="KW-0408">Iron</keyword>
<dbReference type="NCBIfam" id="TIGR02481">
    <property type="entry name" value="hemeryth_dom"/>
    <property type="match status" value="1"/>
</dbReference>
<name>A0A1R4H1Q8_9GAMM</name>
<dbReference type="PANTHER" id="PTHR37164:SF1">
    <property type="entry name" value="BACTERIOHEMERYTHRIN"/>
    <property type="match status" value="1"/>
</dbReference>
<dbReference type="NCBIfam" id="NF033749">
    <property type="entry name" value="bact_hemeryth"/>
    <property type="match status" value="1"/>
</dbReference>
<keyword evidence="2" id="KW-0561">Oxygen transport</keyword>
<evidence type="ECO:0000259" key="5">
    <source>
        <dbReference type="Pfam" id="PF01814"/>
    </source>
</evidence>
<gene>
    <name evidence="6" type="ORF">CRENPOLYSF2_1510002</name>
</gene>
<dbReference type="Proteomes" id="UP000195442">
    <property type="component" value="Unassembled WGS sequence"/>
</dbReference>
<evidence type="ECO:0000313" key="7">
    <source>
        <dbReference type="Proteomes" id="UP000195442"/>
    </source>
</evidence>
<dbReference type="InterPro" id="IPR035938">
    <property type="entry name" value="Hemerythrin-like_sf"/>
</dbReference>
<proteinExistence type="inferred from homology"/>
<organism evidence="6 7">
    <name type="scientific">Crenothrix polyspora</name>
    <dbReference type="NCBI Taxonomy" id="360316"/>
    <lineage>
        <taxon>Bacteria</taxon>
        <taxon>Pseudomonadati</taxon>
        <taxon>Pseudomonadota</taxon>
        <taxon>Gammaproteobacteria</taxon>
        <taxon>Methylococcales</taxon>
        <taxon>Crenotrichaceae</taxon>
        <taxon>Crenothrix</taxon>
    </lineage>
</organism>
<evidence type="ECO:0000256" key="3">
    <source>
        <dbReference type="ARBA" id="ARBA00022723"/>
    </source>
</evidence>
<accession>A0A1R4H1Q8</accession>
<protein>
    <submittedName>
        <fullName evidence="6">Hemerythrin-like metal-binding domain-containing protein</fullName>
    </submittedName>
</protein>
<evidence type="ECO:0000256" key="1">
    <source>
        <dbReference type="ARBA" id="ARBA00010587"/>
    </source>
</evidence>
<dbReference type="GO" id="GO:0005344">
    <property type="term" value="F:oxygen carrier activity"/>
    <property type="evidence" value="ECO:0007669"/>
    <property type="project" value="UniProtKB-KW"/>
</dbReference>
<dbReference type="InterPro" id="IPR050669">
    <property type="entry name" value="Hemerythrin"/>
</dbReference>
<evidence type="ECO:0000256" key="2">
    <source>
        <dbReference type="ARBA" id="ARBA00022621"/>
    </source>
</evidence>
<sequence length="137" mass="16081">MVFYEWTERLSVGISSIDRQHKTLIGYINTLAEAIQGNNATSQVVIGIVLGNLVSYTKIHFIYEEMLFDRYGYQEEKEHKMHHRKLTAQVDEYYARFKRGDNDLSSDLLEFLMDWLNHHILIDDVAYADFLTKQGCK</sequence>
<dbReference type="Gene3D" id="1.20.120.50">
    <property type="entry name" value="Hemerythrin-like"/>
    <property type="match status" value="1"/>
</dbReference>
<dbReference type="RefSeq" id="WP_087145993.1">
    <property type="nucleotide sequence ID" value="NZ_FUKJ01000059.1"/>
</dbReference>
<feature type="domain" description="Hemerythrin-like" evidence="5">
    <location>
        <begin position="13"/>
        <end position="122"/>
    </location>
</feature>
<dbReference type="InterPro" id="IPR016131">
    <property type="entry name" value="Haemerythrin_Fe_BS"/>
</dbReference>